<keyword evidence="8 11" id="KW-0675">Receptor</keyword>
<feature type="chain" id="PRO_5036509517" description="Integrin alpha third immunoglobulin-like domain-containing protein" evidence="11">
    <location>
        <begin position="20"/>
        <end position="1021"/>
    </location>
</feature>
<keyword evidence="3 11" id="KW-0732">Signal</keyword>
<dbReference type="Gene3D" id="2.130.10.130">
    <property type="entry name" value="Integrin alpha, N-terminal"/>
    <property type="match status" value="1"/>
</dbReference>
<dbReference type="GO" id="GO:0009897">
    <property type="term" value="C:external side of plasma membrane"/>
    <property type="evidence" value="ECO:0007669"/>
    <property type="project" value="TreeGrafter"/>
</dbReference>
<evidence type="ECO:0000256" key="8">
    <source>
        <dbReference type="ARBA" id="ARBA00023170"/>
    </source>
</evidence>
<accession>A0A7R9GB94</accession>
<feature type="repeat" description="FG-GAP" evidence="10">
    <location>
        <begin position="264"/>
        <end position="324"/>
    </location>
</feature>
<dbReference type="Proteomes" id="UP000678499">
    <property type="component" value="Unassembled WGS sequence"/>
</dbReference>
<dbReference type="EMBL" id="OA882553">
    <property type="protein sequence ID" value="CAD7275959.1"/>
    <property type="molecule type" value="Genomic_DNA"/>
</dbReference>
<keyword evidence="5 11" id="KW-0130">Cell adhesion</keyword>
<dbReference type="InterPro" id="IPR013519">
    <property type="entry name" value="Int_alpha_beta-p"/>
</dbReference>
<evidence type="ECO:0000259" key="13">
    <source>
        <dbReference type="Pfam" id="PF20806"/>
    </source>
</evidence>
<keyword evidence="4" id="KW-0677">Repeat</keyword>
<dbReference type="EMBL" id="CAJPEX010000516">
    <property type="protein sequence ID" value="CAG0916111.1"/>
    <property type="molecule type" value="Genomic_DNA"/>
</dbReference>
<feature type="repeat" description="FG-GAP" evidence="10">
    <location>
        <begin position="394"/>
        <end position="451"/>
    </location>
</feature>
<feature type="compositionally biased region" description="Gly residues" evidence="12">
    <location>
        <begin position="123"/>
        <end position="135"/>
    </location>
</feature>
<dbReference type="Pfam" id="PF01839">
    <property type="entry name" value="FG-GAP"/>
    <property type="match status" value="2"/>
</dbReference>
<feature type="compositionally biased region" description="Gly residues" evidence="12">
    <location>
        <begin position="104"/>
        <end position="114"/>
    </location>
</feature>
<dbReference type="GO" id="GO:0033627">
    <property type="term" value="P:cell adhesion mediated by integrin"/>
    <property type="evidence" value="ECO:0007669"/>
    <property type="project" value="TreeGrafter"/>
</dbReference>
<dbReference type="InterPro" id="IPR048286">
    <property type="entry name" value="Integrin_alpha_Ig-like_3"/>
</dbReference>
<sequence>MRLMLFAASFFLAIQRLTAEEWIDVKTPVHKMGPRGSYFGFSLAQHVYHEGSKRPAVVLVGAPIAEDEKQRLYVCPANTRDANDCFSILDASGGGGGFGGSGGSSSGGFGGSGGSSSSNGAQQAGGAGPHDGGSFFGDDDAPAIVRDPGLSDWMGVTVESGGLDSPVLACAHRSLLADGKHAFGSCQVFSADLLTMTKKDLESCSGLSQTSKLTDGFDLCQSGISAHVTTDKDAFIGAPGSIAWRGSVSSSNLTSAFPSGHLLNRTAITSSISSYSYFGYSVTSGTFVVRGDPRRAYFAVGAPRGSEGRGEVRLVRKTSREPWMDILTGTNLTGEHIASYFGSSVAAADVNGDGLDDLIVGSPYFHDHDYKRGGAVYVYLNTNASRPEQAFIDSPTYKRSLYGSSKSKFGFAVESIGDLNHDGADDILVGAPGAQGGKVYLFFGKPGATSAHDIFPTRTGDQIISAKTLNSSFGGTTDADNHHDKKHLLHLGTSISAGMDLNADGSPDVAVASYTTDSILILAAHPILTVVLHQEIPDDLLNPERAKYHLEVGLALETCGVCRDAGIPESLDDFSTEKAISRARLFAGIGYYLADHTYPLSSDEPLILRARLQREQDPAYQAKFRLQSASRIRLIEAMQVIGPHSDDVGGSNSTDTRKLKCASRSSRLDILCELEPVMRQQTTEIEIRLSVDLPATSQHLLNFKGTFSASTASTDAVAEVKNIRAMFKSDVVMESSSDPSTVKLSAFPAVRGDGQYQYFDEAGLSVTHSYLFSNEGPSRIPLAKVKFEWPDAEEMGDDKKDWILYLKSEPRLTTKTARSQLLNAELKDARKIMSIDQFSVGLYCANLLMTMHKKICRGPDENGATSYSCYFCDLVDWPVHLAVSFELDFLLWSESVKPRVLSGDGTKWASDALVEWPVTAFSSKRVLKKQAVTGITADQARETEKVFPLKWIIGGSIVGGLVLLAGIILCLRCCGFFDNKTMRRAPRINPGPGGDGALRSDETDLVAEEGQPLSPSAAATD</sequence>
<evidence type="ECO:0000313" key="14">
    <source>
        <dbReference type="EMBL" id="CAD7275959.1"/>
    </source>
</evidence>
<evidence type="ECO:0000256" key="3">
    <source>
        <dbReference type="ARBA" id="ARBA00022729"/>
    </source>
</evidence>
<dbReference type="InterPro" id="IPR028994">
    <property type="entry name" value="Integrin_alpha_N"/>
</dbReference>
<keyword evidence="15" id="KW-1185">Reference proteome</keyword>
<keyword evidence="9" id="KW-0325">Glycoprotein</keyword>
<protein>
    <recommendedName>
        <fullName evidence="13">Integrin alpha third immunoglobulin-like domain-containing protein</fullName>
    </recommendedName>
</protein>
<dbReference type="InterPro" id="IPR000413">
    <property type="entry name" value="Integrin_alpha"/>
</dbReference>
<feature type="region of interest" description="Disordered" evidence="12">
    <location>
        <begin position="985"/>
        <end position="1021"/>
    </location>
</feature>
<evidence type="ECO:0000256" key="1">
    <source>
        <dbReference type="ARBA" id="ARBA00004479"/>
    </source>
</evidence>
<comment type="similarity">
    <text evidence="2 11">Belongs to the integrin alpha chain family.</text>
</comment>
<evidence type="ECO:0000256" key="4">
    <source>
        <dbReference type="ARBA" id="ARBA00022737"/>
    </source>
</evidence>
<evidence type="ECO:0000256" key="10">
    <source>
        <dbReference type="PROSITE-ProRule" id="PRU00803"/>
    </source>
</evidence>
<dbReference type="PROSITE" id="PS51470">
    <property type="entry name" value="FG_GAP"/>
    <property type="match status" value="4"/>
</dbReference>
<dbReference type="PANTHER" id="PTHR23220:SF122">
    <property type="entry name" value="INTEGRIN ALPHA-PS1"/>
    <property type="match status" value="1"/>
</dbReference>
<feature type="repeat" description="FG-GAP" evidence="10">
    <location>
        <begin position="25"/>
        <end position="84"/>
    </location>
</feature>
<evidence type="ECO:0000256" key="7">
    <source>
        <dbReference type="ARBA" id="ARBA00023136"/>
    </source>
</evidence>
<dbReference type="AlphaFoldDB" id="A0A7R9GB94"/>
<dbReference type="InterPro" id="IPR032695">
    <property type="entry name" value="Integrin_dom_sf"/>
</dbReference>
<feature type="transmembrane region" description="Helical" evidence="11">
    <location>
        <begin position="951"/>
        <end position="977"/>
    </location>
</feature>
<dbReference type="GO" id="GO:0007160">
    <property type="term" value="P:cell-matrix adhesion"/>
    <property type="evidence" value="ECO:0007669"/>
    <property type="project" value="TreeGrafter"/>
</dbReference>
<evidence type="ECO:0000256" key="2">
    <source>
        <dbReference type="ARBA" id="ARBA00008054"/>
    </source>
</evidence>
<dbReference type="GO" id="GO:0005178">
    <property type="term" value="F:integrin binding"/>
    <property type="evidence" value="ECO:0007669"/>
    <property type="project" value="TreeGrafter"/>
</dbReference>
<dbReference type="InterPro" id="IPR013517">
    <property type="entry name" value="FG-GAP"/>
</dbReference>
<proteinExistence type="inferred from homology"/>
<dbReference type="GO" id="GO:0007229">
    <property type="term" value="P:integrin-mediated signaling pathway"/>
    <property type="evidence" value="ECO:0007669"/>
    <property type="project" value="UniProtKB-KW"/>
</dbReference>
<name>A0A7R9GB94_9CRUS</name>
<evidence type="ECO:0000256" key="5">
    <source>
        <dbReference type="ARBA" id="ARBA00022889"/>
    </source>
</evidence>
<keyword evidence="11" id="KW-0812">Transmembrane</keyword>
<feature type="region of interest" description="Disordered" evidence="12">
    <location>
        <begin position="104"/>
        <end position="139"/>
    </location>
</feature>
<dbReference type="SMART" id="SM00191">
    <property type="entry name" value="Int_alpha"/>
    <property type="match status" value="5"/>
</dbReference>
<dbReference type="PRINTS" id="PR01185">
    <property type="entry name" value="INTEGRINA"/>
</dbReference>
<keyword evidence="7 11" id="KW-0472">Membrane</keyword>
<keyword evidence="11" id="KW-1133">Transmembrane helix</keyword>
<dbReference type="SUPFAM" id="SSF69318">
    <property type="entry name" value="Integrin alpha N-terminal domain"/>
    <property type="match status" value="1"/>
</dbReference>
<feature type="signal peptide" evidence="11">
    <location>
        <begin position="1"/>
        <end position="19"/>
    </location>
</feature>
<evidence type="ECO:0000256" key="12">
    <source>
        <dbReference type="SAM" id="MobiDB-lite"/>
    </source>
</evidence>
<feature type="repeat" description="FG-GAP" evidence="10">
    <location>
        <begin position="327"/>
        <end position="388"/>
    </location>
</feature>
<evidence type="ECO:0000256" key="6">
    <source>
        <dbReference type="ARBA" id="ARBA00023037"/>
    </source>
</evidence>
<keyword evidence="6 11" id="KW-0401">Integrin</keyword>
<organism evidence="14">
    <name type="scientific">Notodromas monacha</name>
    <dbReference type="NCBI Taxonomy" id="399045"/>
    <lineage>
        <taxon>Eukaryota</taxon>
        <taxon>Metazoa</taxon>
        <taxon>Ecdysozoa</taxon>
        <taxon>Arthropoda</taxon>
        <taxon>Crustacea</taxon>
        <taxon>Oligostraca</taxon>
        <taxon>Ostracoda</taxon>
        <taxon>Podocopa</taxon>
        <taxon>Podocopida</taxon>
        <taxon>Cypridocopina</taxon>
        <taxon>Cypridoidea</taxon>
        <taxon>Cyprididae</taxon>
        <taxon>Notodromas</taxon>
    </lineage>
</organism>
<evidence type="ECO:0000313" key="15">
    <source>
        <dbReference type="Proteomes" id="UP000678499"/>
    </source>
</evidence>
<gene>
    <name evidence="14" type="ORF">NMOB1V02_LOCUS3742</name>
</gene>
<comment type="subcellular location">
    <subcellularLocation>
        <location evidence="1 11">Membrane</location>
        <topology evidence="1 11">Single-pass type I membrane protein</topology>
    </subcellularLocation>
</comment>
<evidence type="ECO:0000256" key="11">
    <source>
        <dbReference type="RuleBase" id="RU003762"/>
    </source>
</evidence>
<evidence type="ECO:0000256" key="9">
    <source>
        <dbReference type="ARBA" id="ARBA00023180"/>
    </source>
</evidence>
<dbReference type="SUPFAM" id="SSF69179">
    <property type="entry name" value="Integrin domains"/>
    <property type="match status" value="1"/>
</dbReference>
<dbReference type="GO" id="GO:0008305">
    <property type="term" value="C:integrin complex"/>
    <property type="evidence" value="ECO:0007669"/>
    <property type="project" value="InterPro"/>
</dbReference>
<reference evidence="14" key="1">
    <citation type="submission" date="2020-11" db="EMBL/GenBank/DDBJ databases">
        <authorList>
            <person name="Tran Van P."/>
        </authorList>
    </citation>
    <scope>NUCLEOTIDE SEQUENCE</scope>
</reference>
<dbReference type="OrthoDB" id="5317514at2759"/>
<dbReference type="GO" id="GO:0007157">
    <property type="term" value="P:heterophilic cell-cell adhesion via plasma membrane cell adhesion molecules"/>
    <property type="evidence" value="ECO:0007669"/>
    <property type="project" value="UniProtKB-ARBA"/>
</dbReference>
<dbReference type="Gene3D" id="2.60.40.1530">
    <property type="entry name" value="ntegrin, alpha v. Chain A, domain 4"/>
    <property type="match status" value="1"/>
</dbReference>
<dbReference type="Gene3D" id="1.20.5.930">
    <property type="entry name" value="Bicelle-embedded integrin alpha(iib) transmembrane segment"/>
    <property type="match status" value="1"/>
</dbReference>
<feature type="domain" description="Integrin alpha third immunoglobulin-like" evidence="13">
    <location>
        <begin position="736"/>
        <end position="808"/>
    </location>
</feature>
<dbReference type="Pfam" id="PF20806">
    <property type="entry name" value="Integrin_A_Ig_3"/>
    <property type="match status" value="1"/>
</dbReference>
<dbReference type="PANTHER" id="PTHR23220">
    <property type="entry name" value="INTEGRIN ALPHA"/>
    <property type="match status" value="1"/>
</dbReference>